<organism evidence="2 3">
    <name type="scientific">Auritidibacter ignavus</name>
    <dbReference type="NCBI Taxonomy" id="678932"/>
    <lineage>
        <taxon>Bacteria</taxon>
        <taxon>Bacillati</taxon>
        <taxon>Actinomycetota</taxon>
        <taxon>Actinomycetes</taxon>
        <taxon>Micrococcales</taxon>
        <taxon>Micrococcaceae</taxon>
        <taxon>Auritidibacter</taxon>
    </lineage>
</organism>
<reference evidence="2 3" key="1">
    <citation type="submission" date="2023-03" db="EMBL/GenBank/DDBJ databases">
        <title>Complete genome sequences of several Auritidibacter ignavus strains isolated from ear infections.</title>
        <authorList>
            <person name="Baehr T."/>
            <person name="Baumhoegger A.M."/>
        </authorList>
    </citation>
    <scope>NUCLEOTIDE SEQUENCE [LARGE SCALE GENOMIC DNA]</scope>
    <source>
        <strain evidence="2 3">BABAE-6</strain>
    </source>
</reference>
<dbReference type="EMBL" id="CP122566">
    <property type="protein sequence ID" value="WGH92502.1"/>
    <property type="molecule type" value="Genomic_DNA"/>
</dbReference>
<protein>
    <submittedName>
        <fullName evidence="2">Sulfate permease</fullName>
    </submittedName>
</protein>
<feature type="transmembrane region" description="Helical" evidence="1">
    <location>
        <begin position="65"/>
        <end position="93"/>
    </location>
</feature>
<keyword evidence="3" id="KW-1185">Reference proteome</keyword>
<evidence type="ECO:0000313" key="3">
    <source>
        <dbReference type="Proteomes" id="UP001224674"/>
    </source>
</evidence>
<evidence type="ECO:0000313" key="2">
    <source>
        <dbReference type="EMBL" id="WGH92502.1"/>
    </source>
</evidence>
<dbReference type="RefSeq" id="WP_279674552.1">
    <property type="nucleotide sequence ID" value="NZ_CP122566.1"/>
</dbReference>
<dbReference type="AlphaFoldDB" id="A0AAJ6DC71"/>
<feature type="transmembrane region" description="Helical" evidence="1">
    <location>
        <begin position="37"/>
        <end position="59"/>
    </location>
</feature>
<dbReference type="Proteomes" id="UP001224674">
    <property type="component" value="Chromosome"/>
</dbReference>
<gene>
    <name evidence="2" type="ORF">QDX21_09285</name>
</gene>
<keyword evidence="1" id="KW-0812">Transmembrane</keyword>
<accession>A0AAJ6DC71</accession>
<sequence>MFRLIWIASIHVRIFMRRWMPTNRVLDKVRTRKGLKWGVPAMLLAIPYLYFASLLAIIVRDGGPGWLNIFVLISMWSALKMLWIGPISLILLARVRLREHAQRRAEHREATRNEEQVFGQAPVLAGGAS</sequence>
<name>A0AAJ6DC71_9MICC</name>
<proteinExistence type="predicted"/>
<keyword evidence="1" id="KW-0472">Membrane</keyword>
<keyword evidence="1" id="KW-1133">Transmembrane helix</keyword>
<evidence type="ECO:0000256" key="1">
    <source>
        <dbReference type="SAM" id="Phobius"/>
    </source>
</evidence>